<accession>A0A4Q2T4U8</accession>
<dbReference type="RefSeq" id="WP_129424998.1">
    <property type="nucleotide sequence ID" value="NZ_SDWV01000003.1"/>
</dbReference>
<organism evidence="1 2">
    <name type="scientific">Nocardioides zhouii</name>
    <dbReference type="NCBI Taxonomy" id="1168729"/>
    <lineage>
        <taxon>Bacteria</taxon>
        <taxon>Bacillati</taxon>
        <taxon>Actinomycetota</taxon>
        <taxon>Actinomycetes</taxon>
        <taxon>Propionibacteriales</taxon>
        <taxon>Nocardioidaceae</taxon>
        <taxon>Nocardioides</taxon>
    </lineage>
</organism>
<dbReference type="OrthoDB" id="8781772at2"/>
<dbReference type="AlphaFoldDB" id="A0A4Q2T4U8"/>
<gene>
    <name evidence="1" type="ORF">EUA94_04225</name>
</gene>
<protein>
    <submittedName>
        <fullName evidence="1">ABC transporter</fullName>
    </submittedName>
</protein>
<dbReference type="EMBL" id="SDWV01000003">
    <property type="protein sequence ID" value="RYC13806.1"/>
    <property type="molecule type" value="Genomic_DNA"/>
</dbReference>
<keyword evidence="2" id="KW-1185">Reference proteome</keyword>
<evidence type="ECO:0000313" key="2">
    <source>
        <dbReference type="Proteomes" id="UP000291101"/>
    </source>
</evidence>
<comment type="caution">
    <text evidence="1">The sequence shown here is derived from an EMBL/GenBank/DDBJ whole genome shotgun (WGS) entry which is preliminary data.</text>
</comment>
<sequence length="104" mass="11517">MPEPTHQLVIQFPQSVFPAFDDLVDYEDALIEVLGDDHEVDGHDIGSGEVNFFIFTAEPARALSTVHEASLLAHAEVRVAARPVGGERYEVLWPVGDDREFDLA</sequence>
<name>A0A4Q2T4U8_9ACTN</name>
<dbReference type="Proteomes" id="UP000291101">
    <property type="component" value="Unassembled WGS sequence"/>
</dbReference>
<proteinExistence type="predicted"/>
<evidence type="ECO:0000313" key="1">
    <source>
        <dbReference type="EMBL" id="RYC13806.1"/>
    </source>
</evidence>
<reference evidence="1 2" key="1">
    <citation type="submission" date="2019-01" db="EMBL/GenBank/DDBJ databases">
        <title>Novel species of Nocardioides.</title>
        <authorList>
            <person name="Liu Q."/>
            <person name="X Y.-H."/>
        </authorList>
    </citation>
    <scope>NUCLEOTIDE SEQUENCE [LARGE SCALE GENOMIC DNA]</scope>
    <source>
        <strain evidence="1 2">HLT2-9</strain>
    </source>
</reference>